<keyword evidence="2" id="KW-1185">Reference proteome</keyword>
<proteinExistence type="predicted"/>
<evidence type="ECO:0000313" key="2">
    <source>
        <dbReference type="Proteomes" id="UP000180098"/>
    </source>
</evidence>
<dbReference type="RefSeq" id="WP_071313781.1">
    <property type="nucleotide sequence ID" value="NZ_MLQQ01000035.1"/>
</dbReference>
<reference evidence="1 2" key="1">
    <citation type="submission" date="2016-10" db="EMBL/GenBank/DDBJ databases">
        <title>Draft genome sequences of four alkaliphilic bacteria belonging to the Anaerobacillus genus.</title>
        <authorList>
            <person name="Bassil N.M."/>
            <person name="Lloyd J.R."/>
        </authorList>
    </citation>
    <scope>NUCLEOTIDE SEQUENCE [LARGE SCALE GENOMIC DNA]</scope>
    <source>
        <strain evidence="1 2">DSM 15340</strain>
    </source>
</reference>
<dbReference type="OrthoDB" id="2965770at2"/>
<evidence type="ECO:0000313" key="1">
    <source>
        <dbReference type="EMBL" id="OIJ10992.1"/>
    </source>
</evidence>
<protein>
    <submittedName>
        <fullName evidence="1">Uncharacterized protein</fullName>
    </submittedName>
</protein>
<dbReference type="EMBL" id="MLQQ01000035">
    <property type="protein sequence ID" value="OIJ10992.1"/>
    <property type="molecule type" value="Genomic_DNA"/>
</dbReference>
<gene>
    <name evidence="1" type="ORF">BKP35_12985</name>
</gene>
<comment type="caution">
    <text evidence="1">The sequence shown here is derived from an EMBL/GenBank/DDBJ whole genome shotgun (WGS) entry which is preliminary data.</text>
</comment>
<accession>A0A1S2LEP4</accession>
<sequence length="142" mass="16864">MYKVSNITLIKKIDYCVWNVVFQMDGEQMEYTTDFLYLIKEKKWVFNSLITHELTSVVEGNQCIYCGENKIACFVASKDYQKIKTNVVKNKQFLKEVTDELRLPIEEISSDYLVVNNKAEWEKHAEENRFYGNLLRIKNKNM</sequence>
<organism evidence="1 2">
    <name type="scientific">Anaerobacillus arseniciselenatis</name>
    <dbReference type="NCBI Taxonomy" id="85682"/>
    <lineage>
        <taxon>Bacteria</taxon>
        <taxon>Bacillati</taxon>
        <taxon>Bacillota</taxon>
        <taxon>Bacilli</taxon>
        <taxon>Bacillales</taxon>
        <taxon>Bacillaceae</taxon>
        <taxon>Anaerobacillus</taxon>
    </lineage>
</organism>
<dbReference type="Proteomes" id="UP000180098">
    <property type="component" value="Unassembled WGS sequence"/>
</dbReference>
<name>A0A1S2LEP4_9BACI</name>
<dbReference type="AlphaFoldDB" id="A0A1S2LEP4"/>